<keyword evidence="2" id="KW-1185">Reference proteome</keyword>
<sequence length="79" mass="9646">MVSIGRRETSELHLKTWSWMLELSPQTRWNTCNTILFAKVWEKMDVEVDKLPEAWFKKKKKRKAFWYQEENMIVNLNKA</sequence>
<dbReference type="EMBL" id="QJKJ01002169">
    <property type="protein sequence ID" value="RDY03973.1"/>
    <property type="molecule type" value="Genomic_DNA"/>
</dbReference>
<evidence type="ECO:0000313" key="2">
    <source>
        <dbReference type="Proteomes" id="UP000257109"/>
    </source>
</evidence>
<dbReference type="Proteomes" id="UP000257109">
    <property type="component" value="Unassembled WGS sequence"/>
</dbReference>
<dbReference type="AlphaFoldDB" id="A0A371HMF1"/>
<proteinExistence type="predicted"/>
<evidence type="ECO:0000313" key="1">
    <source>
        <dbReference type="EMBL" id="RDY03973.1"/>
    </source>
</evidence>
<name>A0A371HMF1_MUCPR</name>
<feature type="non-terminal residue" evidence="1">
    <location>
        <position position="1"/>
    </location>
</feature>
<reference evidence="1" key="1">
    <citation type="submission" date="2018-05" db="EMBL/GenBank/DDBJ databases">
        <title>Draft genome of Mucuna pruriens seed.</title>
        <authorList>
            <person name="Nnadi N.E."/>
            <person name="Vos R."/>
            <person name="Hasami M.H."/>
            <person name="Devisetty U.K."/>
            <person name="Aguiy J.C."/>
        </authorList>
    </citation>
    <scope>NUCLEOTIDE SEQUENCE [LARGE SCALE GENOMIC DNA]</scope>
    <source>
        <strain evidence="1">JCA_2017</strain>
    </source>
</reference>
<comment type="caution">
    <text evidence="1">The sequence shown here is derived from an EMBL/GenBank/DDBJ whole genome shotgun (WGS) entry which is preliminary data.</text>
</comment>
<organism evidence="1 2">
    <name type="scientific">Mucuna pruriens</name>
    <name type="common">Velvet bean</name>
    <name type="synonym">Dolichos pruriens</name>
    <dbReference type="NCBI Taxonomy" id="157652"/>
    <lineage>
        <taxon>Eukaryota</taxon>
        <taxon>Viridiplantae</taxon>
        <taxon>Streptophyta</taxon>
        <taxon>Embryophyta</taxon>
        <taxon>Tracheophyta</taxon>
        <taxon>Spermatophyta</taxon>
        <taxon>Magnoliopsida</taxon>
        <taxon>eudicotyledons</taxon>
        <taxon>Gunneridae</taxon>
        <taxon>Pentapetalae</taxon>
        <taxon>rosids</taxon>
        <taxon>fabids</taxon>
        <taxon>Fabales</taxon>
        <taxon>Fabaceae</taxon>
        <taxon>Papilionoideae</taxon>
        <taxon>50 kb inversion clade</taxon>
        <taxon>NPAAA clade</taxon>
        <taxon>indigoferoid/millettioid clade</taxon>
        <taxon>Phaseoleae</taxon>
        <taxon>Mucuna</taxon>
    </lineage>
</organism>
<accession>A0A371HMF1</accession>
<gene>
    <name evidence="1" type="ORF">CR513_12397</name>
</gene>
<protein>
    <submittedName>
        <fullName evidence="1">Uncharacterized protein</fullName>
    </submittedName>
</protein>